<sequence>MIGEGVAIIVIIPVCINAMVSHGGPGHDRDWSEKEFGRRMTFSSETANNQQTHPSGTGDVQECADPESSRWTPSSGGVPSVDWFTSRGGAIHIFSHLGIPLKRPMTFSV</sequence>
<comment type="caution">
    <text evidence="2">The sequence shown here is derived from an EMBL/GenBank/DDBJ whole genome shotgun (WGS) entry which is preliminary data.</text>
</comment>
<protein>
    <submittedName>
        <fullName evidence="2">Uncharacterized protein</fullName>
    </submittedName>
</protein>
<reference evidence="2 3" key="1">
    <citation type="submission" date="2019-02" db="EMBL/GenBank/DDBJ databases">
        <title>Deep-cultivation of Planctomycetes and their phenomic and genomic characterization uncovers novel biology.</title>
        <authorList>
            <person name="Wiegand S."/>
            <person name="Jogler M."/>
            <person name="Boedeker C."/>
            <person name="Pinto D."/>
            <person name="Vollmers J."/>
            <person name="Rivas-Marin E."/>
            <person name="Kohn T."/>
            <person name="Peeters S.H."/>
            <person name="Heuer A."/>
            <person name="Rast P."/>
            <person name="Oberbeckmann S."/>
            <person name="Bunk B."/>
            <person name="Jeske O."/>
            <person name="Meyerdierks A."/>
            <person name="Storesund J.E."/>
            <person name="Kallscheuer N."/>
            <person name="Luecker S."/>
            <person name="Lage O.M."/>
            <person name="Pohl T."/>
            <person name="Merkel B.J."/>
            <person name="Hornburger P."/>
            <person name="Mueller R.-W."/>
            <person name="Bruemmer F."/>
            <person name="Labrenz M."/>
            <person name="Spormann A.M."/>
            <person name="Op Den Camp H."/>
            <person name="Overmann J."/>
            <person name="Amann R."/>
            <person name="Jetten M.S.M."/>
            <person name="Mascher T."/>
            <person name="Medema M.H."/>
            <person name="Devos D.P."/>
            <person name="Kaster A.-K."/>
            <person name="Ovreas L."/>
            <person name="Rohde M."/>
            <person name="Galperin M.Y."/>
            <person name="Jogler C."/>
        </authorList>
    </citation>
    <scope>NUCLEOTIDE SEQUENCE [LARGE SCALE GENOMIC DNA]</scope>
    <source>
        <strain evidence="2 3">Poly51</strain>
    </source>
</reference>
<dbReference type="AlphaFoldDB" id="A0A5C6FK63"/>
<evidence type="ECO:0000256" key="1">
    <source>
        <dbReference type="SAM" id="MobiDB-lite"/>
    </source>
</evidence>
<feature type="region of interest" description="Disordered" evidence="1">
    <location>
        <begin position="42"/>
        <end position="77"/>
    </location>
</feature>
<proteinExistence type="predicted"/>
<gene>
    <name evidence="2" type="ORF">Poly51_04290</name>
</gene>
<evidence type="ECO:0000313" key="2">
    <source>
        <dbReference type="EMBL" id="TWU60154.1"/>
    </source>
</evidence>
<organism evidence="2 3">
    <name type="scientific">Rubripirellula tenax</name>
    <dbReference type="NCBI Taxonomy" id="2528015"/>
    <lineage>
        <taxon>Bacteria</taxon>
        <taxon>Pseudomonadati</taxon>
        <taxon>Planctomycetota</taxon>
        <taxon>Planctomycetia</taxon>
        <taxon>Pirellulales</taxon>
        <taxon>Pirellulaceae</taxon>
        <taxon>Rubripirellula</taxon>
    </lineage>
</organism>
<evidence type="ECO:0000313" key="3">
    <source>
        <dbReference type="Proteomes" id="UP000318288"/>
    </source>
</evidence>
<accession>A0A5C6FK63</accession>
<keyword evidence="3" id="KW-1185">Reference proteome</keyword>
<name>A0A5C6FK63_9BACT</name>
<dbReference type="Proteomes" id="UP000318288">
    <property type="component" value="Unassembled WGS sequence"/>
</dbReference>
<dbReference type="EMBL" id="SJPW01000001">
    <property type="protein sequence ID" value="TWU60154.1"/>
    <property type="molecule type" value="Genomic_DNA"/>
</dbReference>
<feature type="compositionally biased region" description="Polar residues" evidence="1">
    <location>
        <begin position="42"/>
        <end position="55"/>
    </location>
</feature>